<evidence type="ECO:0000313" key="10">
    <source>
        <dbReference type="EMBL" id="KAK9916901.1"/>
    </source>
</evidence>
<feature type="transmembrane region" description="Helical" evidence="8">
    <location>
        <begin position="114"/>
        <end position="132"/>
    </location>
</feature>
<keyword evidence="4 8" id="KW-0812">Transmembrane</keyword>
<evidence type="ECO:0000259" key="9">
    <source>
        <dbReference type="Pfam" id="PF01769"/>
    </source>
</evidence>
<evidence type="ECO:0000256" key="1">
    <source>
        <dbReference type="ARBA" id="ARBA00004141"/>
    </source>
</evidence>
<dbReference type="InterPro" id="IPR006667">
    <property type="entry name" value="SLC41_membr_dom"/>
</dbReference>
<name>A0ABR2YYY8_9CHLO</name>
<dbReference type="PANTHER" id="PTHR41394:SF5">
    <property type="entry name" value="SLC41A_MGTE INTEGRAL MEMBRANE DOMAIN-CONTAINING PROTEIN"/>
    <property type="match status" value="1"/>
</dbReference>
<evidence type="ECO:0000256" key="8">
    <source>
        <dbReference type="SAM" id="Phobius"/>
    </source>
</evidence>
<dbReference type="InterPro" id="IPR036739">
    <property type="entry name" value="SLC41_membr_dom_sf"/>
</dbReference>
<comment type="subcellular location">
    <subcellularLocation>
        <location evidence="1">Membrane</location>
        <topology evidence="1">Multi-pass membrane protein</topology>
    </subcellularLocation>
</comment>
<organism evidence="10 11">
    <name type="scientific">Coccomyxa subellipsoidea</name>
    <dbReference type="NCBI Taxonomy" id="248742"/>
    <lineage>
        <taxon>Eukaryota</taxon>
        <taxon>Viridiplantae</taxon>
        <taxon>Chlorophyta</taxon>
        <taxon>core chlorophytes</taxon>
        <taxon>Trebouxiophyceae</taxon>
        <taxon>Trebouxiophyceae incertae sedis</taxon>
        <taxon>Coccomyxaceae</taxon>
        <taxon>Coccomyxa</taxon>
    </lineage>
</organism>
<dbReference type="SUPFAM" id="SSF161093">
    <property type="entry name" value="MgtE membrane domain-like"/>
    <property type="match status" value="1"/>
</dbReference>
<accession>A0ABR2YYY8</accession>
<dbReference type="Proteomes" id="UP001491310">
    <property type="component" value="Unassembled WGS sequence"/>
</dbReference>
<evidence type="ECO:0000256" key="6">
    <source>
        <dbReference type="ARBA" id="ARBA00022989"/>
    </source>
</evidence>
<sequence length="261" mass="27245">MSKSGKNTSSPTGFRIWANGAWSPGGHAKKRVGQLSAAERGNAVSDYSAEESSAELCDSGLPDPEVCDVLHIPPKETAVISEAWSRGRWLLGLLVLQSTSSMVLDMYQDLLRNHLVITLFLTMLVGAGGNAGNQSAIKVIRGLATGRMKLTGASLRQTLAQQCLVGLLLAVGLTGAGFARVYVSEGGLLDSFAISASLFCIVMTSVLTGTVLPFGLAFVGVDPANAGTTIQVWCDITGCLITCVMCKLILEQLANALPAGS</sequence>
<proteinExistence type="inferred from homology"/>
<reference evidence="10 11" key="1">
    <citation type="journal article" date="2024" name="Nat. Commun.">
        <title>Phylogenomics reveals the evolutionary origins of lichenization in chlorophyte algae.</title>
        <authorList>
            <person name="Puginier C."/>
            <person name="Libourel C."/>
            <person name="Otte J."/>
            <person name="Skaloud P."/>
            <person name="Haon M."/>
            <person name="Grisel S."/>
            <person name="Petersen M."/>
            <person name="Berrin J.G."/>
            <person name="Delaux P.M."/>
            <person name="Dal Grande F."/>
            <person name="Keller J."/>
        </authorList>
    </citation>
    <scope>NUCLEOTIDE SEQUENCE [LARGE SCALE GENOMIC DNA]</scope>
    <source>
        <strain evidence="10 11">SAG 216-7</strain>
    </source>
</reference>
<comment type="similarity">
    <text evidence="2">Belongs to the SLC41A transporter family.</text>
</comment>
<keyword evidence="6 8" id="KW-1133">Transmembrane helix</keyword>
<comment type="caution">
    <text evidence="10">The sequence shown here is derived from an EMBL/GenBank/DDBJ whole genome shotgun (WGS) entry which is preliminary data.</text>
</comment>
<evidence type="ECO:0000256" key="3">
    <source>
        <dbReference type="ARBA" id="ARBA00022448"/>
    </source>
</evidence>
<feature type="domain" description="SLC41A/MgtE integral membrane" evidence="9">
    <location>
        <begin position="122"/>
        <end position="243"/>
    </location>
</feature>
<dbReference type="Gene3D" id="1.10.357.20">
    <property type="entry name" value="SLC41 divalent cation transporters, integral membrane domain"/>
    <property type="match status" value="1"/>
</dbReference>
<keyword evidence="3" id="KW-0813">Transport</keyword>
<dbReference type="PANTHER" id="PTHR41394">
    <property type="entry name" value="MAGNESIUM TRANSPORTER MGTE"/>
    <property type="match status" value="1"/>
</dbReference>
<protein>
    <recommendedName>
        <fullName evidence="9">SLC41A/MgtE integral membrane domain-containing protein</fullName>
    </recommendedName>
</protein>
<evidence type="ECO:0000313" key="11">
    <source>
        <dbReference type="Proteomes" id="UP001491310"/>
    </source>
</evidence>
<dbReference type="Pfam" id="PF01769">
    <property type="entry name" value="MgtE"/>
    <property type="match status" value="1"/>
</dbReference>
<keyword evidence="5" id="KW-0460">Magnesium</keyword>
<keyword evidence="11" id="KW-1185">Reference proteome</keyword>
<keyword evidence="7 8" id="KW-0472">Membrane</keyword>
<evidence type="ECO:0000256" key="2">
    <source>
        <dbReference type="ARBA" id="ARBA00009749"/>
    </source>
</evidence>
<feature type="transmembrane region" description="Helical" evidence="8">
    <location>
        <begin position="163"/>
        <end position="182"/>
    </location>
</feature>
<dbReference type="EMBL" id="JALJOT010000003">
    <property type="protein sequence ID" value="KAK9916901.1"/>
    <property type="molecule type" value="Genomic_DNA"/>
</dbReference>
<gene>
    <name evidence="10" type="ORF">WJX75_008543</name>
</gene>
<evidence type="ECO:0000256" key="7">
    <source>
        <dbReference type="ARBA" id="ARBA00023136"/>
    </source>
</evidence>
<feature type="transmembrane region" description="Helical" evidence="8">
    <location>
        <begin position="194"/>
        <end position="220"/>
    </location>
</feature>
<evidence type="ECO:0000256" key="4">
    <source>
        <dbReference type="ARBA" id="ARBA00022692"/>
    </source>
</evidence>
<evidence type="ECO:0000256" key="5">
    <source>
        <dbReference type="ARBA" id="ARBA00022842"/>
    </source>
</evidence>